<evidence type="ECO:0000313" key="2">
    <source>
        <dbReference type="Proteomes" id="UP001454036"/>
    </source>
</evidence>
<gene>
    <name evidence="1" type="ORF">LIER_13913</name>
</gene>
<organism evidence="1 2">
    <name type="scientific">Lithospermum erythrorhizon</name>
    <name type="common">Purple gromwell</name>
    <name type="synonym">Lithospermum officinale var. erythrorhizon</name>
    <dbReference type="NCBI Taxonomy" id="34254"/>
    <lineage>
        <taxon>Eukaryota</taxon>
        <taxon>Viridiplantae</taxon>
        <taxon>Streptophyta</taxon>
        <taxon>Embryophyta</taxon>
        <taxon>Tracheophyta</taxon>
        <taxon>Spermatophyta</taxon>
        <taxon>Magnoliopsida</taxon>
        <taxon>eudicotyledons</taxon>
        <taxon>Gunneridae</taxon>
        <taxon>Pentapetalae</taxon>
        <taxon>asterids</taxon>
        <taxon>lamiids</taxon>
        <taxon>Boraginales</taxon>
        <taxon>Boraginaceae</taxon>
        <taxon>Boraginoideae</taxon>
        <taxon>Lithospermeae</taxon>
        <taxon>Lithospermum</taxon>
    </lineage>
</organism>
<comment type="caution">
    <text evidence="1">The sequence shown here is derived from an EMBL/GenBank/DDBJ whole genome shotgun (WGS) entry which is preliminary data.</text>
</comment>
<accession>A0AAV3PZD0</accession>
<evidence type="ECO:0000313" key="1">
    <source>
        <dbReference type="EMBL" id="GAA0156403.1"/>
    </source>
</evidence>
<proteinExistence type="predicted"/>
<protein>
    <submittedName>
        <fullName evidence="1">Uncharacterized protein</fullName>
    </submittedName>
</protein>
<reference evidence="1 2" key="1">
    <citation type="submission" date="2024-01" db="EMBL/GenBank/DDBJ databases">
        <title>The complete chloroplast genome sequence of Lithospermum erythrorhizon: insights into the phylogenetic relationship among Boraginaceae species and the maternal lineages of purple gromwells.</title>
        <authorList>
            <person name="Okada T."/>
            <person name="Watanabe K."/>
        </authorList>
    </citation>
    <scope>NUCLEOTIDE SEQUENCE [LARGE SCALE GENOMIC DNA]</scope>
</reference>
<keyword evidence="2" id="KW-1185">Reference proteome</keyword>
<name>A0AAV3PZD0_LITER</name>
<dbReference type="EMBL" id="BAABME010002856">
    <property type="protein sequence ID" value="GAA0156403.1"/>
    <property type="molecule type" value="Genomic_DNA"/>
</dbReference>
<dbReference type="AlphaFoldDB" id="A0AAV3PZD0"/>
<sequence>MDLILIGVYRLNIYGLDIDRYDYLCKCFRCILAVLQWPLRLDPTRSFKESINTSTSFSCLKEVRGSCTLTNTQAKKDNVNSACGREIQIMSHTRCQAKIQRGGKCLGMEVVSFHLERGSRVN</sequence>
<dbReference type="Proteomes" id="UP001454036">
    <property type="component" value="Unassembled WGS sequence"/>
</dbReference>